<evidence type="ECO:0000313" key="2">
    <source>
        <dbReference type="EMBL" id="KAJ1087698.1"/>
    </source>
</evidence>
<dbReference type="Proteomes" id="UP001066276">
    <property type="component" value="Chromosome 11"/>
</dbReference>
<reference evidence="2" key="1">
    <citation type="journal article" date="2022" name="bioRxiv">
        <title>Sequencing and chromosome-scale assembly of the giantPleurodeles waltlgenome.</title>
        <authorList>
            <person name="Brown T."/>
            <person name="Elewa A."/>
            <person name="Iarovenko S."/>
            <person name="Subramanian E."/>
            <person name="Araus A.J."/>
            <person name="Petzold A."/>
            <person name="Susuki M."/>
            <person name="Suzuki K.-i.T."/>
            <person name="Hayashi T."/>
            <person name="Toyoda A."/>
            <person name="Oliveira C."/>
            <person name="Osipova E."/>
            <person name="Leigh N.D."/>
            <person name="Simon A."/>
            <person name="Yun M.H."/>
        </authorList>
    </citation>
    <scope>NUCLEOTIDE SEQUENCE</scope>
    <source>
        <strain evidence="2">20211129_DDA</strain>
        <tissue evidence="2">Liver</tissue>
    </source>
</reference>
<organism evidence="2 3">
    <name type="scientific">Pleurodeles waltl</name>
    <name type="common">Iberian ribbed newt</name>
    <dbReference type="NCBI Taxonomy" id="8319"/>
    <lineage>
        <taxon>Eukaryota</taxon>
        <taxon>Metazoa</taxon>
        <taxon>Chordata</taxon>
        <taxon>Craniata</taxon>
        <taxon>Vertebrata</taxon>
        <taxon>Euteleostomi</taxon>
        <taxon>Amphibia</taxon>
        <taxon>Batrachia</taxon>
        <taxon>Caudata</taxon>
        <taxon>Salamandroidea</taxon>
        <taxon>Salamandridae</taxon>
        <taxon>Pleurodelinae</taxon>
        <taxon>Pleurodeles</taxon>
    </lineage>
</organism>
<feature type="compositionally biased region" description="Basic and acidic residues" evidence="1">
    <location>
        <begin position="58"/>
        <end position="75"/>
    </location>
</feature>
<sequence length="75" mass="9261">MECRHHGKECGWRGCGQEEERYPGEQWEKRREQPEQRCPRERWRNRTRGEQYVGRRGYQPEKKVKGGTKRQEEEN</sequence>
<evidence type="ECO:0000256" key="1">
    <source>
        <dbReference type="SAM" id="MobiDB-lite"/>
    </source>
</evidence>
<gene>
    <name evidence="2" type="ORF">NDU88_000864</name>
</gene>
<feature type="region of interest" description="Disordered" evidence="1">
    <location>
        <begin position="1"/>
        <end position="75"/>
    </location>
</feature>
<name>A0AAV7L9E7_PLEWA</name>
<protein>
    <submittedName>
        <fullName evidence="2">Uncharacterized protein</fullName>
    </submittedName>
</protein>
<feature type="compositionally biased region" description="Basic and acidic residues" evidence="1">
    <location>
        <begin position="1"/>
        <end position="49"/>
    </location>
</feature>
<proteinExistence type="predicted"/>
<comment type="caution">
    <text evidence="2">The sequence shown here is derived from an EMBL/GenBank/DDBJ whole genome shotgun (WGS) entry which is preliminary data.</text>
</comment>
<keyword evidence="3" id="KW-1185">Reference proteome</keyword>
<dbReference type="EMBL" id="JANPWB010000015">
    <property type="protein sequence ID" value="KAJ1087698.1"/>
    <property type="molecule type" value="Genomic_DNA"/>
</dbReference>
<evidence type="ECO:0000313" key="3">
    <source>
        <dbReference type="Proteomes" id="UP001066276"/>
    </source>
</evidence>
<dbReference type="AlphaFoldDB" id="A0AAV7L9E7"/>
<accession>A0AAV7L9E7</accession>